<accession>L8JVE0</accession>
<feature type="domain" description="PKD" evidence="2">
    <location>
        <begin position="765"/>
        <end position="850"/>
    </location>
</feature>
<dbReference type="SUPFAM" id="SSF49299">
    <property type="entry name" value="PKD domain"/>
    <property type="match status" value="1"/>
</dbReference>
<dbReference type="Gene3D" id="2.60.40.10">
    <property type="entry name" value="Immunoglobulins"/>
    <property type="match status" value="2"/>
</dbReference>
<dbReference type="InterPro" id="IPR013783">
    <property type="entry name" value="Ig-like_fold"/>
</dbReference>
<dbReference type="SMART" id="SM00060">
    <property type="entry name" value="FN3"/>
    <property type="match status" value="1"/>
</dbReference>
<dbReference type="eggNOG" id="COG3227">
    <property type="taxonomic scope" value="Bacteria"/>
</dbReference>
<dbReference type="InterPro" id="IPR036116">
    <property type="entry name" value="FN3_sf"/>
</dbReference>
<reference evidence="4 5" key="1">
    <citation type="submission" date="2012-12" db="EMBL/GenBank/DDBJ databases">
        <title>Genome assembly of Fulvivirga imtechensis AK7.</title>
        <authorList>
            <person name="Nupur N."/>
            <person name="Khatri I."/>
            <person name="Kumar R."/>
            <person name="Subramanian S."/>
            <person name="Pinnaka A."/>
        </authorList>
    </citation>
    <scope>NUCLEOTIDE SEQUENCE [LARGE SCALE GENOMIC DNA]</scope>
    <source>
        <strain evidence="4 5">AK7</strain>
    </source>
</reference>
<evidence type="ECO:0000313" key="5">
    <source>
        <dbReference type="Proteomes" id="UP000011135"/>
    </source>
</evidence>
<dbReference type="InterPro" id="IPR003961">
    <property type="entry name" value="FN3_dom"/>
</dbReference>
<dbReference type="Gene3D" id="2.130.10.10">
    <property type="entry name" value="YVTN repeat-like/Quinoprotein amine dehydrogenase"/>
    <property type="match status" value="4"/>
</dbReference>
<dbReference type="NCBIfam" id="TIGR04183">
    <property type="entry name" value="Por_Secre_tail"/>
    <property type="match status" value="1"/>
</dbReference>
<gene>
    <name evidence="4" type="ORF">C900_00096</name>
</gene>
<dbReference type="eggNOG" id="COG3291">
    <property type="taxonomic scope" value="Bacteria"/>
</dbReference>
<dbReference type="CDD" id="cd00063">
    <property type="entry name" value="FN3"/>
    <property type="match status" value="1"/>
</dbReference>
<dbReference type="FunFam" id="2.60.40.10:FF:000270">
    <property type="entry name" value="Cell surface protein"/>
    <property type="match status" value="1"/>
</dbReference>
<evidence type="ECO:0000259" key="3">
    <source>
        <dbReference type="PROSITE" id="PS50853"/>
    </source>
</evidence>
<dbReference type="Pfam" id="PF18962">
    <property type="entry name" value="Por_Secre_tail"/>
    <property type="match status" value="1"/>
</dbReference>
<dbReference type="CDD" id="cd00146">
    <property type="entry name" value="PKD"/>
    <property type="match status" value="1"/>
</dbReference>
<dbReference type="InterPro" id="IPR031778">
    <property type="entry name" value="Sortilin_N"/>
</dbReference>
<organism evidence="4 5">
    <name type="scientific">Fulvivirga imtechensis AK7</name>
    <dbReference type="NCBI Taxonomy" id="1237149"/>
    <lineage>
        <taxon>Bacteria</taxon>
        <taxon>Pseudomonadati</taxon>
        <taxon>Bacteroidota</taxon>
        <taxon>Cytophagia</taxon>
        <taxon>Cytophagales</taxon>
        <taxon>Fulvivirgaceae</taxon>
        <taxon>Fulvivirga</taxon>
    </lineage>
</organism>
<dbReference type="SUPFAM" id="SSF49265">
    <property type="entry name" value="Fibronectin type III"/>
    <property type="match status" value="1"/>
</dbReference>
<dbReference type="Pfam" id="PF18911">
    <property type="entry name" value="PKD_4"/>
    <property type="match status" value="1"/>
</dbReference>
<dbReference type="InterPro" id="IPR000601">
    <property type="entry name" value="PKD_dom"/>
</dbReference>
<dbReference type="Proteomes" id="UP000011135">
    <property type="component" value="Unassembled WGS sequence"/>
</dbReference>
<evidence type="ECO:0000313" key="4">
    <source>
        <dbReference type="EMBL" id="ELR73016.1"/>
    </source>
</evidence>
<dbReference type="InterPro" id="IPR026444">
    <property type="entry name" value="Secre_tail"/>
</dbReference>
<proteinExistence type="predicted"/>
<dbReference type="PANTHER" id="PTHR43739">
    <property type="entry name" value="XYLOGLUCANASE (EUROFUNG)"/>
    <property type="match status" value="1"/>
</dbReference>
<dbReference type="Pfam" id="PF15902">
    <property type="entry name" value="Sortilin-Vps10"/>
    <property type="match status" value="1"/>
</dbReference>
<dbReference type="PANTHER" id="PTHR43739:SF5">
    <property type="entry name" value="EXO-ALPHA-SIALIDASE"/>
    <property type="match status" value="1"/>
</dbReference>
<dbReference type="SMART" id="SM00089">
    <property type="entry name" value="PKD"/>
    <property type="match status" value="1"/>
</dbReference>
<dbReference type="InterPro" id="IPR015943">
    <property type="entry name" value="WD40/YVTN_repeat-like_dom_sf"/>
</dbReference>
<keyword evidence="5" id="KW-1185">Reference proteome</keyword>
<dbReference type="STRING" id="1237149.C900_00096"/>
<feature type="domain" description="Fibronectin type-III" evidence="3">
    <location>
        <begin position="996"/>
        <end position="1085"/>
    </location>
</feature>
<keyword evidence="1" id="KW-0677">Repeat</keyword>
<sequence>MKYNLNLKKYMLLMILIVGAVSFSYAQIKKPWDVLREGGTYEEVKKATDAYYDTHETGRGSGYKQMQRILYFMKRRSRPDGTIISQDESWKEFSSFKTKAMAASRTSSVNDWSPLGPGRLEQITTSWAPGVGRIQAFARLENNPDLMYVGSPSGGAWKSTDGGNSWIPIADDLAAIGVSDIVIDYSNPSTVYITTGDPDSWDTYSIGVMKSTDGGATWQQTGLQHDISQRRALGRIIMHPGNPNILLVAGSDGIYKTTDAGATWTQIYNQRVYDIEFKPGDPNTVYATGSNFLKSVNGGNSFTVISGGLPSSFSSSYRAFLAVTPAAPGYVYIVYGIGGGEIYRSTDSGNSFSKRKSSNNGYNIMGYSPSDNASQSWYDLDIAVSPTNPNELHVGAVVTYRSLDGGLSWTQTSKWTHVLGPEGVPAVHPDIHVMEYIGNTLYIGNDGYLVTTTDRGDSWSNLSNGIATRQFYGIGVAKLDHTMVAGGAQDNGTSVYKNSTWYEWLGADGGEAIIDKDNPNIVYGTTQNGGSWYKSTSGGENSISLSGPGTGAWVVPYAQAQDVSNTFYVGLSGGTVKKSSNGMQSWTNAGKAGNSTIESIAIAPSNSNYIYAASQSGIYRTTNGGSGNWTNITNNLPAIVNYIAVHPDDPQKVAVAIRGYSGQKVYISTNAGNSWTNISGTLPDINANCVVWHKNSPNGIYAGMDVGVYYKDDNTGDWILFSQSLPNVIVNELEIHEETGKIYAGTYGRGLWVADVYTSGGTTAPVAAFVADATVITAGNSVSFTDQSTGSPVEWSWSFPGGTPSASVEQNPVVTYANAGIYTVTLTATNNAGSDTHTKTAYITVEDPGITYCVSTSGNSSYEHIASVAVGSFSNPSGATNYSDFTNMIIPLSQGSNSIALTPGFSGQTYQEYFRVWVDFNQDGDFDDVNELAFDSGSTNQTVEGVLNVPSNALLGATRLRVSMKYNGTPTACESFQYGEVEDYTANIEAGTTLAAPGNLTAVAVSSTQIDLAWNDNSTDEEGFEIQRSENGGTYISLTELNANTISYSDHNLQPATNYSYRIRARKQSTYSGFSNSASATTHQPVSYCAVTNGNPSGQYIKRVKFGSINNTTTYEADGYSDFTAISTTLYQGTPATLTVTPHYSWANTQTKAWVDWNRDGDFYDTGEEVLNGMGAHTSYSSSVAAPTGASGTYRLRVRIAYNETPTPCGAKWFSEVEDYTINVVPAAAVSPEREEISADIGQLVVYPNPTQKTIYIRLADGQMENARVSILNVAGKIVYESSYAGEPIHLDKLVKGVYIVKLIVDNSSYEQKIILE</sequence>
<dbReference type="PATRIC" id="fig|1237149.3.peg.859"/>
<dbReference type="Pfam" id="PF20009">
    <property type="entry name" value="GEVED"/>
    <property type="match status" value="2"/>
</dbReference>
<dbReference type="eggNOG" id="COG4447">
    <property type="taxonomic scope" value="Bacteria"/>
</dbReference>
<dbReference type="OrthoDB" id="9757809at2"/>
<comment type="caution">
    <text evidence="4">The sequence shown here is derived from an EMBL/GenBank/DDBJ whole genome shotgun (WGS) entry which is preliminary data.</text>
</comment>
<name>L8JVE0_9BACT</name>
<dbReference type="InterPro" id="IPR035986">
    <property type="entry name" value="PKD_dom_sf"/>
</dbReference>
<dbReference type="InterPro" id="IPR045474">
    <property type="entry name" value="GEVED"/>
</dbReference>
<protein>
    <submittedName>
        <fullName evidence="4">Uncharacterized protein</fullName>
    </submittedName>
</protein>
<dbReference type="EMBL" id="AMZN01000010">
    <property type="protein sequence ID" value="ELR73016.1"/>
    <property type="molecule type" value="Genomic_DNA"/>
</dbReference>
<dbReference type="RefSeq" id="WP_009578320.1">
    <property type="nucleotide sequence ID" value="NZ_AMZN01000010.1"/>
</dbReference>
<dbReference type="PROSITE" id="PS50853">
    <property type="entry name" value="FN3"/>
    <property type="match status" value="1"/>
</dbReference>
<evidence type="ECO:0000256" key="1">
    <source>
        <dbReference type="ARBA" id="ARBA00022737"/>
    </source>
</evidence>
<dbReference type="CDD" id="cd15482">
    <property type="entry name" value="Sialidase_non-viral"/>
    <property type="match status" value="1"/>
</dbReference>
<dbReference type="InterPro" id="IPR052025">
    <property type="entry name" value="Xyloglucanase_GH74"/>
</dbReference>
<dbReference type="SUPFAM" id="SSF110296">
    <property type="entry name" value="Oligoxyloglucan reducing end-specific cellobiohydrolase"/>
    <property type="match status" value="2"/>
</dbReference>
<dbReference type="Pfam" id="PF00041">
    <property type="entry name" value="fn3"/>
    <property type="match status" value="1"/>
</dbReference>
<evidence type="ECO:0000259" key="2">
    <source>
        <dbReference type="PROSITE" id="PS50093"/>
    </source>
</evidence>
<dbReference type="PROSITE" id="PS50093">
    <property type="entry name" value="PKD"/>
    <property type="match status" value="1"/>
</dbReference>
<dbReference type="InterPro" id="IPR022409">
    <property type="entry name" value="PKD/Chitinase_dom"/>
</dbReference>
<dbReference type="GO" id="GO:0010411">
    <property type="term" value="P:xyloglucan metabolic process"/>
    <property type="evidence" value="ECO:0007669"/>
    <property type="project" value="TreeGrafter"/>
</dbReference>